<feature type="domain" description="tRNA-specific 2-thiouridylase MnmA-like C-terminal" evidence="10">
    <location>
        <begin position="284"/>
        <end position="357"/>
    </location>
</feature>
<gene>
    <name evidence="9 12" type="primary">mnmA</name>
    <name evidence="12" type="ORF">JRV97_02465</name>
</gene>
<dbReference type="NCBIfam" id="TIGR00420">
    <property type="entry name" value="trmU"/>
    <property type="match status" value="1"/>
</dbReference>
<keyword evidence="9" id="KW-0963">Cytoplasm</keyword>
<keyword evidence="1 9" id="KW-0820">tRNA-binding</keyword>
<evidence type="ECO:0000313" key="13">
    <source>
        <dbReference type="Proteomes" id="UP001232493"/>
    </source>
</evidence>
<evidence type="ECO:0000259" key="11">
    <source>
        <dbReference type="Pfam" id="PF20259"/>
    </source>
</evidence>
<keyword evidence="6 9" id="KW-0694">RNA-binding</keyword>
<comment type="catalytic activity">
    <reaction evidence="8 9">
        <text>S-sulfanyl-L-cysteinyl-[protein] + uridine(34) in tRNA + AH2 + ATP = 2-thiouridine(34) in tRNA + L-cysteinyl-[protein] + A + AMP + diphosphate + H(+)</text>
        <dbReference type="Rhea" id="RHEA:47032"/>
        <dbReference type="Rhea" id="RHEA-COMP:10131"/>
        <dbReference type="Rhea" id="RHEA-COMP:11726"/>
        <dbReference type="Rhea" id="RHEA-COMP:11727"/>
        <dbReference type="Rhea" id="RHEA-COMP:11728"/>
        <dbReference type="ChEBI" id="CHEBI:13193"/>
        <dbReference type="ChEBI" id="CHEBI:15378"/>
        <dbReference type="ChEBI" id="CHEBI:17499"/>
        <dbReference type="ChEBI" id="CHEBI:29950"/>
        <dbReference type="ChEBI" id="CHEBI:30616"/>
        <dbReference type="ChEBI" id="CHEBI:33019"/>
        <dbReference type="ChEBI" id="CHEBI:61963"/>
        <dbReference type="ChEBI" id="CHEBI:65315"/>
        <dbReference type="ChEBI" id="CHEBI:87170"/>
        <dbReference type="ChEBI" id="CHEBI:456215"/>
        <dbReference type="EC" id="2.8.1.13"/>
    </reaction>
</comment>
<keyword evidence="7" id="KW-1015">Disulfide bond</keyword>
<evidence type="ECO:0000256" key="2">
    <source>
        <dbReference type="ARBA" id="ARBA00022679"/>
    </source>
</evidence>
<evidence type="ECO:0000256" key="9">
    <source>
        <dbReference type="HAMAP-Rule" id="MF_00144"/>
    </source>
</evidence>
<keyword evidence="2 9" id="KW-0808">Transferase</keyword>
<dbReference type="RefSeq" id="WP_280999871.1">
    <property type="nucleotide sequence ID" value="NZ_CP069362.1"/>
</dbReference>
<feature type="binding site" evidence="9">
    <location>
        <position position="34"/>
    </location>
    <ligand>
        <name>ATP</name>
        <dbReference type="ChEBI" id="CHEBI:30616"/>
    </ligand>
</feature>
<dbReference type="InterPro" id="IPR046885">
    <property type="entry name" value="MnmA-like_C"/>
</dbReference>
<dbReference type="Pfam" id="PF20259">
    <property type="entry name" value="tRNA_Me_trans_M"/>
    <property type="match status" value="1"/>
</dbReference>
<dbReference type="Gene3D" id="2.40.30.10">
    <property type="entry name" value="Translation factors"/>
    <property type="match status" value="1"/>
</dbReference>
<dbReference type="EC" id="2.8.1.13" evidence="9"/>
<evidence type="ECO:0000313" key="12">
    <source>
        <dbReference type="EMBL" id="WGS65440.1"/>
    </source>
</evidence>
<dbReference type="PANTHER" id="PTHR11933:SF5">
    <property type="entry name" value="MITOCHONDRIAL TRNA-SPECIFIC 2-THIOURIDYLASE 1"/>
    <property type="match status" value="1"/>
</dbReference>
<feature type="site" description="Interaction with tRNA" evidence="9">
    <location>
        <position position="130"/>
    </location>
</feature>
<proteinExistence type="inferred from homology"/>
<dbReference type="Gene3D" id="3.40.50.620">
    <property type="entry name" value="HUPs"/>
    <property type="match status" value="1"/>
</dbReference>
<comment type="function">
    <text evidence="9">Catalyzes the 2-thiolation of uridine at the wobble position (U34) of tRNA, leading to the formation of s(2)U34.</text>
</comment>
<accession>A0ABY8PS41</accession>
<feature type="site" description="Interaction with tRNA" evidence="9">
    <location>
        <position position="340"/>
    </location>
</feature>
<feature type="region of interest" description="Interaction with tRNA" evidence="9">
    <location>
        <begin position="153"/>
        <end position="155"/>
    </location>
</feature>
<evidence type="ECO:0000259" key="10">
    <source>
        <dbReference type="Pfam" id="PF20258"/>
    </source>
</evidence>
<evidence type="ECO:0000256" key="4">
    <source>
        <dbReference type="ARBA" id="ARBA00022741"/>
    </source>
</evidence>
<dbReference type="HAMAP" id="MF_00144">
    <property type="entry name" value="tRNA_thiouridyl_MnmA"/>
    <property type="match status" value="1"/>
</dbReference>
<feature type="active site" description="Cysteine persulfide intermediate" evidence="9">
    <location>
        <position position="203"/>
    </location>
</feature>
<keyword evidence="13" id="KW-1185">Reference proteome</keyword>
<reference evidence="12 13" key="1">
    <citation type="submission" date="2021-02" db="EMBL/GenBank/DDBJ databases">
        <title>Characterization of Marinitoga sp. nov. str. BP5-C20A.</title>
        <authorList>
            <person name="Erauso G."/>
            <person name="Postec A."/>
        </authorList>
    </citation>
    <scope>NUCLEOTIDE SEQUENCE [LARGE SCALE GENOMIC DNA]</scope>
    <source>
        <strain evidence="12 13">BP5-C20A</strain>
    </source>
</reference>
<protein>
    <recommendedName>
        <fullName evidence="9">tRNA-specific 2-thiouridylase MnmA</fullName>
        <ecNumber evidence="9">2.8.1.13</ecNumber>
    </recommendedName>
</protein>
<dbReference type="Pfam" id="PF03054">
    <property type="entry name" value="tRNA_Me_trans"/>
    <property type="match status" value="1"/>
</dbReference>
<keyword evidence="3 9" id="KW-0819">tRNA processing</keyword>
<organism evidence="12 13">
    <name type="scientific">Marinitoga aeolica</name>
    <dbReference type="NCBI Taxonomy" id="2809031"/>
    <lineage>
        <taxon>Bacteria</taxon>
        <taxon>Thermotogati</taxon>
        <taxon>Thermotogota</taxon>
        <taxon>Thermotogae</taxon>
        <taxon>Petrotogales</taxon>
        <taxon>Petrotogaceae</taxon>
        <taxon>Marinitoga</taxon>
    </lineage>
</organism>
<dbReference type="EMBL" id="CP069362">
    <property type="protein sequence ID" value="WGS65440.1"/>
    <property type="molecule type" value="Genomic_DNA"/>
</dbReference>
<feature type="active site" description="Nucleophile" evidence="9">
    <location>
        <position position="105"/>
    </location>
</feature>
<dbReference type="GO" id="GO:0103016">
    <property type="term" value="F:tRNA-uridine 2-sulfurtransferase activity"/>
    <property type="evidence" value="ECO:0007669"/>
    <property type="project" value="UniProtKB-EC"/>
</dbReference>
<comment type="similarity">
    <text evidence="9">Belongs to the MnmA/TRMU family.</text>
</comment>
<dbReference type="Gene3D" id="2.30.30.280">
    <property type="entry name" value="Adenine nucleotide alpha hydrolases-like domains"/>
    <property type="match status" value="1"/>
</dbReference>
<comment type="subcellular location">
    <subcellularLocation>
        <location evidence="9">Cytoplasm</location>
    </subcellularLocation>
</comment>
<evidence type="ECO:0000256" key="7">
    <source>
        <dbReference type="ARBA" id="ARBA00023157"/>
    </source>
</evidence>
<dbReference type="InterPro" id="IPR014729">
    <property type="entry name" value="Rossmann-like_a/b/a_fold"/>
</dbReference>
<dbReference type="Proteomes" id="UP001232493">
    <property type="component" value="Chromosome"/>
</dbReference>
<evidence type="ECO:0000256" key="1">
    <source>
        <dbReference type="ARBA" id="ARBA00022555"/>
    </source>
</evidence>
<keyword evidence="4 9" id="KW-0547">Nucleotide-binding</keyword>
<sequence>MKKKLIMLMSGGVDSSVAAYLAKEMGYEIIGVHFKTIPDEIFLKIPEKKKICCSPSDTYDALRIANKLGFELKVIKIYEEFKDKIINYFINEYKKGYTPNPCMLCNKYFKFGLAVDLLKEYNADFVASGHYAISEFSKKYNTWIIRKGIDNSKDQSYFLAYIDKKYIPKIIFPNGKYTKDEIRKIAEKLDLNIAKKVDSQELCFIPDNDYRRFLKDNNINITKGEALDLDGNVIGEHTGYTNYTIGQRTGIKYFKNPNIKMHVYKIIPDKNQIIVAPTDKVYFKGLIAGEFNFMVDFEKIEARCRIRKRNEEKDAYIEKISENKIKVIFKEPIFAVTPGQFAVVYDKDGVILGAGKIEKYLEV</sequence>
<dbReference type="PANTHER" id="PTHR11933">
    <property type="entry name" value="TRNA 5-METHYLAMINOMETHYL-2-THIOURIDYLATE -METHYLTRANSFERASE"/>
    <property type="match status" value="1"/>
</dbReference>
<dbReference type="NCBIfam" id="NF001138">
    <property type="entry name" value="PRK00143.1"/>
    <property type="match status" value="1"/>
</dbReference>
<feature type="binding site" evidence="9">
    <location>
        <begin position="8"/>
        <end position="15"/>
    </location>
    <ligand>
        <name>ATP</name>
        <dbReference type="ChEBI" id="CHEBI:30616"/>
    </ligand>
</feature>
<keyword evidence="5 9" id="KW-0067">ATP-binding</keyword>
<dbReference type="InterPro" id="IPR004506">
    <property type="entry name" value="MnmA-like"/>
</dbReference>
<name>A0ABY8PS41_9BACT</name>
<feature type="binding site" evidence="9">
    <location>
        <position position="129"/>
    </location>
    <ligand>
        <name>ATP</name>
        <dbReference type="ChEBI" id="CHEBI:30616"/>
    </ligand>
</feature>
<dbReference type="Pfam" id="PF20258">
    <property type="entry name" value="tRNA_Me_trans_C"/>
    <property type="match status" value="1"/>
</dbReference>
<comment type="caution">
    <text evidence="9">Lacks conserved residue(s) required for the propagation of feature annotation.</text>
</comment>
<feature type="domain" description="tRNA-specific 2-thiouridylase MnmA-like central" evidence="11">
    <location>
        <begin position="213"/>
        <end position="276"/>
    </location>
</feature>
<dbReference type="CDD" id="cd01998">
    <property type="entry name" value="MnmA_TRMU-like"/>
    <property type="match status" value="1"/>
</dbReference>
<dbReference type="SUPFAM" id="SSF52402">
    <property type="entry name" value="Adenine nucleotide alpha hydrolases-like"/>
    <property type="match status" value="1"/>
</dbReference>
<evidence type="ECO:0000256" key="5">
    <source>
        <dbReference type="ARBA" id="ARBA00022840"/>
    </source>
</evidence>
<evidence type="ECO:0000256" key="6">
    <source>
        <dbReference type="ARBA" id="ARBA00022884"/>
    </source>
</evidence>
<dbReference type="InterPro" id="IPR046884">
    <property type="entry name" value="MnmA-like_central"/>
</dbReference>
<evidence type="ECO:0000256" key="3">
    <source>
        <dbReference type="ARBA" id="ARBA00022694"/>
    </source>
</evidence>
<evidence type="ECO:0000256" key="8">
    <source>
        <dbReference type="ARBA" id="ARBA00051542"/>
    </source>
</evidence>
<dbReference type="InterPro" id="IPR023382">
    <property type="entry name" value="MnmA-like_central_sf"/>
</dbReference>